<dbReference type="STRING" id="1341154.FCR2A7T_07480"/>
<dbReference type="AlphaFoldDB" id="A0A562LL99"/>
<accession>A0A562LL99</accession>
<dbReference type="PANTHER" id="PTHR31299">
    <property type="entry name" value="ESTERASE, PUTATIVE (AFU_ORTHOLOGUE AFUA_1G05850)-RELATED"/>
    <property type="match status" value="1"/>
</dbReference>
<evidence type="ECO:0000313" key="1">
    <source>
        <dbReference type="EMBL" id="TWI08356.1"/>
    </source>
</evidence>
<dbReference type="GO" id="GO:0046677">
    <property type="term" value="P:response to antibiotic"/>
    <property type="evidence" value="ECO:0007669"/>
    <property type="project" value="InterPro"/>
</dbReference>
<keyword evidence="2" id="KW-1185">Reference proteome</keyword>
<proteinExistence type="predicted"/>
<sequence>MKNLALLIVAVLCISCNKKITTELSRKMIPLDSENSVPDDFSKLDQFIESKEIILLGEAAHGEGKTFEVKTQIVKYLVEKKGFNTIALEGMDFLQLEYINGRSVLKNNLADNFESDWYGYWNPWNPAKQLMPFETFIKSKKISLVGIESYQKITAIINIDFIKNELEKSNWSSLNKDQWEKLSPIFDKIQNNEKPLTIAEYDFFTLQLQRIIESNETIFFGDNFFTQMLENLITHVSMEFNPKTFSNEDEESAYRVRTRDYQMARNLIYFKERNPKAKIIVWLANFHGATNLKEVTFADGDPEMYSKFTVFGEHIKNKYSDKVYSIATTSTRGFSKMPYNKGVEETKIIAPKESLEFELDKRKFNFGYIDFREIYKKNPEKRDEIFNSIMLGHYNQKGKWLQLFDGLLYIKENEIALPKG</sequence>
<name>A0A562LL99_9FLAO</name>
<dbReference type="EMBL" id="VLKQ01000015">
    <property type="protein sequence ID" value="TWI08356.1"/>
    <property type="molecule type" value="Genomic_DNA"/>
</dbReference>
<dbReference type="CDD" id="cd14728">
    <property type="entry name" value="Ere-like"/>
    <property type="match status" value="1"/>
</dbReference>
<evidence type="ECO:0000313" key="2">
    <source>
        <dbReference type="Proteomes" id="UP000319848"/>
    </source>
</evidence>
<protein>
    <submittedName>
        <fullName evidence="1">Erythromycin esterase</fullName>
    </submittedName>
</protein>
<dbReference type="InterPro" id="IPR052036">
    <property type="entry name" value="Hydrolase/PRTase-associated"/>
</dbReference>
<dbReference type="PANTHER" id="PTHR31299:SF0">
    <property type="entry name" value="ESTERASE, PUTATIVE (AFU_ORTHOLOGUE AFUA_1G05850)-RELATED"/>
    <property type="match status" value="1"/>
</dbReference>
<reference evidence="1 2" key="1">
    <citation type="journal article" date="2015" name="Stand. Genomic Sci.">
        <title>Genomic Encyclopedia of Bacterial and Archaeal Type Strains, Phase III: the genomes of soil and plant-associated and newly described type strains.</title>
        <authorList>
            <person name="Whitman W.B."/>
            <person name="Woyke T."/>
            <person name="Klenk H.P."/>
            <person name="Zhou Y."/>
            <person name="Lilburn T.G."/>
            <person name="Beck B.J."/>
            <person name="De Vos P."/>
            <person name="Vandamme P."/>
            <person name="Eisen J.A."/>
            <person name="Garrity G."/>
            <person name="Hugenholtz P."/>
            <person name="Kyrpides N.C."/>
        </authorList>
    </citation>
    <scope>NUCLEOTIDE SEQUENCE [LARGE SCALE GENOMIC DNA]</scope>
    <source>
        <strain evidence="1 2">CGMCC 1.7270</strain>
    </source>
</reference>
<dbReference type="Pfam" id="PF05139">
    <property type="entry name" value="Erythro_esteras"/>
    <property type="match status" value="1"/>
</dbReference>
<gene>
    <name evidence="1" type="ORF">IP98_02776</name>
</gene>
<dbReference type="Gene3D" id="3.40.1660.10">
    <property type="entry name" value="EreA-like (biosynthetic domain)"/>
    <property type="match status" value="2"/>
</dbReference>
<organism evidence="1 2">
    <name type="scientific">Flavobacterium cauense R2A-7</name>
    <dbReference type="NCBI Taxonomy" id="1341154"/>
    <lineage>
        <taxon>Bacteria</taxon>
        <taxon>Pseudomonadati</taxon>
        <taxon>Bacteroidota</taxon>
        <taxon>Flavobacteriia</taxon>
        <taxon>Flavobacteriales</taxon>
        <taxon>Flavobacteriaceae</taxon>
        <taxon>Flavobacterium</taxon>
    </lineage>
</organism>
<dbReference type="Proteomes" id="UP000319848">
    <property type="component" value="Unassembled WGS sequence"/>
</dbReference>
<comment type="caution">
    <text evidence="1">The sequence shown here is derived from an EMBL/GenBank/DDBJ whole genome shotgun (WGS) entry which is preliminary data.</text>
</comment>
<dbReference type="SUPFAM" id="SSF159501">
    <property type="entry name" value="EreA/ChaN-like"/>
    <property type="match status" value="1"/>
</dbReference>
<dbReference type="InterPro" id="IPR007815">
    <property type="entry name" value="Emycin_Estase"/>
</dbReference>